<dbReference type="RefSeq" id="WP_184675055.1">
    <property type="nucleotide sequence ID" value="NZ_BAABAI010000021.1"/>
</dbReference>
<organism evidence="2 3">
    <name type="scientific">Saccharothrix violaceirubra</name>
    <dbReference type="NCBI Taxonomy" id="413306"/>
    <lineage>
        <taxon>Bacteria</taxon>
        <taxon>Bacillati</taxon>
        <taxon>Actinomycetota</taxon>
        <taxon>Actinomycetes</taxon>
        <taxon>Pseudonocardiales</taxon>
        <taxon>Pseudonocardiaceae</taxon>
        <taxon>Saccharothrix</taxon>
    </lineage>
</organism>
<keyword evidence="3" id="KW-1185">Reference proteome</keyword>
<feature type="compositionally biased region" description="Polar residues" evidence="1">
    <location>
        <begin position="79"/>
        <end position="94"/>
    </location>
</feature>
<evidence type="ECO:0000313" key="3">
    <source>
        <dbReference type="Proteomes" id="UP000542674"/>
    </source>
</evidence>
<accession>A0A7W7TCS7</accession>
<dbReference type="AlphaFoldDB" id="A0A7W7TCS7"/>
<dbReference type="Proteomes" id="UP000542674">
    <property type="component" value="Unassembled WGS sequence"/>
</dbReference>
<reference evidence="2 3" key="1">
    <citation type="submission" date="2020-08" db="EMBL/GenBank/DDBJ databases">
        <title>Sequencing the genomes of 1000 actinobacteria strains.</title>
        <authorList>
            <person name="Klenk H.-P."/>
        </authorList>
    </citation>
    <scope>NUCLEOTIDE SEQUENCE [LARGE SCALE GENOMIC DNA]</scope>
    <source>
        <strain evidence="2 3">DSM 45084</strain>
    </source>
</reference>
<evidence type="ECO:0000313" key="2">
    <source>
        <dbReference type="EMBL" id="MBB4969390.1"/>
    </source>
</evidence>
<feature type="region of interest" description="Disordered" evidence="1">
    <location>
        <begin position="70"/>
        <end position="94"/>
    </location>
</feature>
<protein>
    <submittedName>
        <fullName evidence="2">Uncharacterized protein</fullName>
    </submittedName>
</protein>
<gene>
    <name evidence="2" type="ORF">F4559_006749</name>
</gene>
<comment type="caution">
    <text evidence="2">The sequence shown here is derived from an EMBL/GenBank/DDBJ whole genome shotgun (WGS) entry which is preliminary data.</text>
</comment>
<evidence type="ECO:0000256" key="1">
    <source>
        <dbReference type="SAM" id="MobiDB-lite"/>
    </source>
</evidence>
<name>A0A7W7TCS7_9PSEU</name>
<proteinExistence type="predicted"/>
<dbReference type="EMBL" id="JACHJS010000001">
    <property type="protein sequence ID" value="MBB4969390.1"/>
    <property type="molecule type" value="Genomic_DNA"/>
</dbReference>
<sequence length="94" mass="10115">MPQVDLVNSERDWFVECEKFDGAAAECLITVADGTVEVYGPSGEFCFALDETAIADYRAAFDEALSLAGRDRRERVSVSWAQTGDSGGNSSLNG</sequence>